<dbReference type="InterPro" id="IPR050625">
    <property type="entry name" value="ParA/MinD_ATPase"/>
</dbReference>
<dbReference type="GO" id="GO:0051782">
    <property type="term" value="P:negative regulation of cell division"/>
    <property type="evidence" value="ECO:0007669"/>
    <property type="project" value="TreeGrafter"/>
</dbReference>
<sequence length="290" mass="30462">MCLDCGCTTAYRPLKRPRPAPAGTRTHALPPRRGVKLAIAGKGGVGKTTLCGLLARLLDEQGYRVLAVDADPDANLASMLPVDAAAVVPLAAQEATLRRLAGQDDGLPGGMFLLNPDVSAVLPELRLPWGRGQGLVTLGWHKHGGAGCYCVENGVLRRVLDAVLAQPGDVVLVDSEAGLEHFSRGMPAACDAVAVVVEPGQRSLDTARDIRRLAADLGIADVFPVLCGHRSDEERAFVAEALAPWPLAAALPYDDALRRADLAGRPPALTDALRAPLARIAARILDGEQP</sequence>
<dbReference type="InterPro" id="IPR027417">
    <property type="entry name" value="P-loop_NTPase"/>
</dbReference>
<evidence type="ECO:0000256" key="2">
    <source>
        <dbReference type="ARBA" id="ARBA00022840"/>
    </source>
</evidence>
<dbReference type="AlphaFoldDB" id="A0A4S4AYG7"/>
<feature type="domain" description="AAA+ ATPase" evidence="3">
    <location>
        <begin position="33"/>
        <end position="223"/>
    </location>
</feature>
<dbReference type="OrthoDB" id="8950613at2"/>
<name>A0A4S4AYG7_9RHOO</name>
<evidence type="ECO:0000259" key="3">
    <source>
        <dbReference type="SMART" id="SM00382"/>
    </source>
</evidence>
<evidence type="ECO:0000256" key="1">
    <source>
        <dbReference type="ARBA" id="ARBA00022741"/>
    </source>
</evidence>
<evidence type="ECO:0000313" key="4">
    <source>
        <dbReference type="EMBL" id="THF65190.1"/>
    </source>
</evidence>
<dbReference type="Proteomes" id="UP000307956">
    <property type="component" value="Unassembled WGS sequence"/>
</dbReference>
<keyword evidence="5" id="KW-1185">Reference proteome</keyword>
<reference evidence="4 5" key="1">
    <citation type="submission" date="2019-04" db="EMBL/GenBank/DDBJ databases">
        <title>Azoarcus rhizosphaerae sp. nov. isolated from rhizosphere of Ficus religiosa.</title>
        <authorList>
            <person name="Lin S.-Y."/>
            <person name="Hameed A."/>
            <person name="Hsu Y.-H."/>
            <person name="Young C.-C."/>
        </authorList>
    </citation>
    <scope>NUCLEOTIDE SEQUENCE [LARGE SCALE GENOMIC DNA]</scope>
    <source>
        <strain evidence="4 5">CC-YHH848</strain>
    </source>
</reference>
<dbReference type="Gene3D" id="3.40.50.300">
    <property type="entry name" value="P-loop containing nucleotide triphosphate hydrolases"/>
    <property type="match status" value="1"/>
</dbReference>
<gene>
    <name evidence="4" type="ORF">E6O51_00900</name>
</gene>
<protein>
    <submittedName>
        <fullName evidence="4">Carbon monoxide dehydrogenase</fullName>
    </submittedName>
</protein>
<dbReference type="GO" id="GO:0016887">
    <property type="term" value="F:ATP hydrolysis activity"/>
    <property type="evidence" value="ECO:0007669"/>
    <property type="project" value="TreeGrafter"/>
</dbReference>
<comment type="caution">
    <text evidence="4">The sequence shown here is derived from an EMBL/GenBank/DDBJ whole genome shotgun (WGS) entry which is preliminary data.</text>
</comment>
<organism evidence="4 5">
    <name type="scientific">Pseudothauera rhizosphaerae</name>
    <dbReference type="NCBI Taxonomy" id="2565932"/>
    <lineage>
        <taxon>Bacteria</taxon>
        <taxon>Pseudomonadati</taxon>
        <taxon>Pseudomonadota</taxon>
        <taxon>Betaproteobacteria</taxon>
        <taxon>Rhodocyclales</taxon>
        <taxon>Zoogloeaceae</taxon>
        <taxon>Pseudothauera</taxon>
    </lineage>
</organism>
<dbReference type="SMART" id="SM00382">
    <property type="entry name" value="AAA"/>
    <property type="match status" value="1"/>
</dbReference>
<dbReference type="PANTHER" id="PTHR43384:SF6">
    <property type="entry name" value="SEPTUM SITE-DETERMINING PROTEIN MIND HOMOLOG, CHLOROPLASTIC"/>
    <property type="match status" value="1"/>
</dbReference>
<dbReference type="Pfam" id="PF01656">
    <property type="entry name" value="CbiA"/>
    <property type="match status" value="1"/>
</dbReference>
<dbReference type="GO" id="GO:0005524">
    <property type="term" value="F:ATP binding"/>
    <property type="evidence" value="ECO:0007669"/>
    <property type="project" value="UniProtKB-KW"/>
</dbReference>
<dbReference type="InterPro" id="IPR002586">
    <property type="entry name" value="CobQ/CobB/MinD/ParA_Nub-bd_dom"/>
</dbReference>
<dbReference type="SUPFAM" id="SSF52540">
    <property type="entry name" value="P-loop containing nucleoside triphosphate hydrolases"/>
    <property type="match status" value="1"/>
</dbReference>
<evidence type="ECO:0000313" key="5">
    <source>
        <dbReference type="Proteomes" id="UP000307956"/>
    </source>
</evidence>
<dbReference type="PIRSF" id="PIRSF005647">
    <property type="entry name" value="CooC"/>
    <property type="match status" value="1"/>
</dbReference>
<keyword evidence="2" id="KW-0067">ATP-binding</keyword>
<accession>A0A4S4AYG7</accession>
<dbReference type="GO" id="GO:0005829">
    <property type="term" value="C:cytosol"/>
    <property type="evidence" value="ECO:0007669"/>
    <property type="project" value="TreeGrafter"/>
</dbReference>
<dbReference type="InterPro" id="IPR003593">
    <property type="entry name" value="AAA+_ATPase"/>
</dbReference>
<dbReference type="InterPro" id="IPR014433">
    <property type="entry name" value="CooC"/>
</dbReference>
<dbReference type="GO" id="GO:0009898">
    <property type="term" value="C:cytoplasmic side of plasma membrane"/>
    <property type="evidence" value="ECO:0007669"/>
    <property type="project" value="TreeGrafter"/>
</dbReference>
<dbReference type="PANTHER" id="PTHR43384">
    <property type="entry name" value="SEPTUM SITE-DETERMINING PROTEIN MIND HOMOLOG, CHLOROPLASTIC-RELATED"/>
    <property type="match status" value="1"/>
</dbReference>
<proteinExistence type="predicted"/>
<dbReference type="EMBL" id="SSOD01000001">
    <property type="protein sequence ID" value="THF65190.1"/>
    <property type="molecule type" value="Genomic_DNA"/>
</dbReference>
<keyword evidence="1" id="KW-0547">Nucleotide-binding</keyword>
<dbReference type="RefSeq" id="WP_136383083.1">
    <property type="nucleotide sequence ID" value="NZ_SSOD01000001.1"/>
</dbReference>